<gene>
    <name evidence="2" type="ORF">HMPREF9698_01305</name>
</gene>
<dbReference type="HOGENOM" id="CLU_025996_19_8_9"/>
<dbReference type="SUPFAM" id="SSF53448">
    <property type="entry name" value="Nucleotide-diphospho-sugar transferases"/>
    <property type="match status" value="1"/>
</dbReference>
<dbReference type="InterPro" id="IPR029044">
    <property type="entry name" value="Nucleotide-diphossugar_trans"/>
</dbReference>
<dbReference type="Proteomes" id="UP000009875">
    <property type="component" value="Unassembled WGS sequence"/>
</dbReference>
<feature type="domain" description="Glycosyltransferase 2-like" evidence="1">
    <location>
        <begin position="29"/>
        <end position="161"/>
    </location>
</feature>
<sequence length="267" mass="30873">MDLEVLLSTMNKNNLDFLNNINLSSNCVIVNQNKDNYSVKDVQYGSCNLRLVNSKDIGLSRSRNLAIKNSRADICVIADDDIVYKKNYVNIIKQAYMDNPHADIIAFQVSRINSKDRKKSFRKRKSWDGYLTSMKISSVEITFKRKSIVNNGISFNTDFGAGTYFSHGEENIFLYDCLDHGLKILYLPIEVGQVDVSNSSWFQGYNASYFHTLGAKFYNMSQITYPVLIFQFAIRKYKLYKEELSFFQAIYLMKQGVDIYKKKMGIR</sequence>
<evidence type="ECO:0000313" key="2">
    <source>
        <dbReference type="EMBL" id="EKU92999.1"/>
    </source>
</evidence>
<dbReference type="EMBL" id="AGXA01000029">
    <property type="protein sequence ID" value="EKU92999.1"/>
    <property type="molecule type" value="Genomic_DNA"/>
</dbReference>
<proteinExistence type="predicted"/>
<dbReference type="InterPro" id="IPR001173">
    <property type="entry name" value="Glyco_trans_2-like"/>
</dbReference>
<name>K9E759_9LACT</name>
<dbReference type="OrthoDB" id="9778406at2"/>
<dbReference type="Gene3D" id="3.90.550.10">
    <property type="entry name" value="Spore Coat Polysaccharide Biosynthesis Protein SpsA, Chain A"/>
    <property type="match status" value="1"/>
</dbReference>
<accession>K9E759</accession>
<evidence type="ECO:0000259" key="1">
    <source>
        <dbReference type="Pfam" id="PF00535"/>
    </source>
</evidence>
<organism evidence="2 3">
    <name type="scientific">Alloiococcus otitis ATCC 51267</name>
    <dbReference type="NCBI Taxonomy" id="883081"/>
    <lineage>
        <taxon>Bacteria</taxon>
        <taxon>Bacillati</taxon>
        <taxon>Bacillota</taxon>
        <taxon>Bacilli</taxon>
        <taxon>Lactobacillales</taxon>
        <taxon>Carnobacteriaceae</taxon>
        <taxon>Alloiococcus</taxon>
    </lineage>
</organism>
<reference evidence="2 3" key="1">
    <citation type="submission" date="2012-09" db="EMBL/GenBank/DDBJ databases">
        <title>The Genome Sequence of Alloiococcus otitis ATCC 51267.</title>
        <authorList>
            <consortium name="The Broad Institute Genome Sequencing Platform"/>
            <person name="Earl A."/>
            <person name="Ward D."/>
            <person name="Feldgarden M."/>
            <person name="Gevers D."/>
            <person name="Huys G."/>
            <person name="Walker B."/>
            <person name="Young S.K."/>
            <person name="Zeng Q."/>
            <person name="Gargeya S."/>
            <person name="Fitzgerald M."/>
            <person name="Haas B."/>
            <person name="Abouelleil A."/>
            <person name="Alvarado L."/>
            <person name="Arachchi H.M."/>
            <person name="Berlin A.M."/>
            <person name="Chapman S.B."/>
            <person name="Goldberg J."/>
            <person name="Griggs A."/>
            <person name="Gujja S."/>
            <person name="Hansen M."/>
            <person name="Howarth C."/>
            <person name="Imamovic A."/>
            <person name="Larimer J."/>
            <person name="McCowen C."/>
            <person name="Montmayeur A."/>
            <person name="Murphy C."/>
            <person name="Neiman D."/>
            <person name="Pearson M."/>
            <person name="Priest M."/>
            <person name="Roberts A."/>
            <person name="Saif S."/>
            <person name="Shea T."/>
            <person name="Sisk P."/>
            <person name="Sykes S."/>
            <person name="Wortman J."/>
            <person name="Nusbaum C."/>
            <person name="Birren B."/>
        </authorList>
    </citation>
    <scope>NUCLEOTIDE SEQUENCE [LARGE SCALE GENOMIC DNA]</scope>
    <source>
        <strain evidence="2 3">ATCC 51267</strain>
    </source>
</reference>
<dbReference type="STRING" id="883081.HMPREF9698_01305"/>
<dbReference type="eggNOG" id="COG1215">
    <property type="taxonomic scope" value="Bacteria"/>
</dbReference>
<dbReference type="RefSeq" id="WP_003778962.1">
    <property type="nucleotide sequence ID" value="NZ_JH992961.1"/>
</dbReference>
<evidence type="ECO:0000313" key="3">
    <source>
        <dbReference type="Proteomes" id="UP000009875"/>
    </source>
</evidence>
<protein>
    <recommendedName>
        <fullName evidence="1">Glycosyltransferase 2-like domain-containing protein</fullName>
    </recommendedName>
</protein>
<keyword evidence="3" id="KW-1185">Reference proteome</keyword>
<dbReference type="Pfam" id="PF00535">
    <property type="entry name" value="Glycos_transf_2"/>
    <property type="match status" value="1"/>
</dbReference>
<dbReference type="AlphaFoldDB" id="K9E759"/>
<dbReference type="CDD" id="cd00761">
    <property type="entry name" value="Glyco_tranf_GTA_type"/>
    <property type="match status" value="1"/>
</dbReference>
<comment type="caution">
    <text evidence="2">The sequence shown here is derived from an EMBL/GenBank/DDBJ whole genome shotgun (WGS) entry which is preliminary data.</text>
</comment>